<feature type="compositionally biased region" description="Low complexity" evidence="6">
    <location>
        <begin position="161"/>
        <end position="172"/>
    </location>
</feature>
<dbReference type="PANTHER" id="PTHR43214:SF24">
    <property type="entry name" value="TRANSCRIPTIONAL REGULATORY PROTEIN NARL-RELATED"/>
    <property type="match status" value="1"/>
</dbReference>
<dbReference type="SMART" id="SM00448">
    <property type="entry name" value="REC"/>
    <property type="match status" value="1"/>
</dbReference>
<feature type="region of interest" description="Disordered" evidence="6">
    <location>
        <begin position="1"/>
        <end position="303"/>
    </location>
</feature>
<dbReference type="GO" id="GO:0006355">
    <property type="term" value="P:regulation of DNA-templated transcription"/>
    <property type="evidence" value="ECO:0007669"/>
    <property type="project" value="InterPro"/>
</dbReference>
<feature type="compositionally biased region" description="Gly residues" evidence="6">
    <location>
        <begin position="274"/>
        <end position="290"/>
    </location>
</feature>
<dbReference type="InterPro" id="IPR000792">
    <property type="entry name" value="Tscrpt_reg_LuxR_C"/>
</dbReference>
<feature type="compositionally biased region" description="Basic residues" evidence="6">
    <location>
        <begin position="39"/>
        <end position="53"/>
    </location>
</feature>
<reference evidence="9 10" key="1">
    <citation type="submission" date="2018-10" db="EMBL/GenBank/DDBJ databases">
        <title>Isolation from soil.</title>
        <authorList>
            <person name="Hu J."/>
        </authorList>
    </citation>
    <scope>NUCLEOTIDE SEQUENCE [LARGE SCALE GENOMIC DNA]</scope>
    <source>
        <strain evidence="9 10">NEAU-Ht49</strain>
    </source>
</reference>
<feature type="compositionally biased region" description="Basic and acidic residues" evidence="6">
    <location>
        <begin position="175"/>
        <end position="200"/>
    </location>
</feature>
<dbReference type="InterPro" id="IPR001789">
    <property type="entry name" value="Sig_transdc_resp-reg_receiver"/>
</dbReference>
<organism evidence="9 10">
    <name type="scientific">Actinomadura harenae</name>
    <dbReference type="NCBI Taxonomy" id="2483351"/>
    <lineage>
        <taxon>Bacteria</taxon>
        <taxon>Bacillati</taxon>
        <taxon>Actinomycetota</taxon>
        <taxon>Actinomycetes</taxon>
        <taxon>Streptosporangiales</taxon>
        <taxon>Thermomonosporaceae</taxon>
        <taxon>Actinomadura</taxon>
    </lineage>
</organism>
<evidence type="ECO:0000256" key="3">
    <source>
        <dbReference type="ARBA" id="ARBA00023125"/>
    </source>
</evidence>
<dbReference type="AlphaFoldDB" id="A0A3M2M4G3"/>
<feature type="compositionally biased region" description="Basic residues" evidence="6">
    <location>
        <begin position="1"/>
        <end position="29"/>
    </location>
</feature>
<dbReference type="InterPro" id="IPR058245">
    <property type="entry name" value="NreC/VraR/RcsB-like_REC"/>
</dbReference>
<dbReference type="Pfam" id="PF00196">
    <property type="entry name" value="GerE"/>
    <property type="match status" value="1"/>
</dbReference>
<evidence type="ECO:0000256" key="2">
    <source>
        <dbReference type="ARBA" id="ARBA00023015"/>
    </source>
</evidence>
<dbReference type="PRINTS" id="PR00038">
    <property type="entry name" value="HTHLUXR"/>
</dbReference>
<keyword evidence="3" id="KW-0238">DNA-binding</keyword>
<evidence type="ECO:0000313" key="9">
    <source>
        <dbReference type="EMBL" id="RMI43713.1"/>
    </source>
</evidence>
<feature type="domain" description="HTH luxR-type" evidence="7">
    <location>
        <begin position="441"/>
        <end position="506"/>
    </location>
</feature>
<dbReference type="InterPro" id="IPR011006">
    <property type="entry name" value="CheY-like_superfamily"/>
</dbReference>
<dbReference type="GO" id="GO:0000160">
    <property type="term" value="P:phosphorelay signal transduction system"/>
    <property type="evidence" value="ECO:0007669"/>
    <property type="project" value="InterPro"/>
</dbReference>
<feature type="modified residue" description="4-aspartylphosphate" evidence="5">
    <location>
        <position position="357"/>
    </location>
</feature>
<feature type="domain" description="Response regulatory" evidence="8">
    <location>
        <begin position="308"/>
        <end position="422"/>
    </location>
</feature>
<dbReference type="InterPro" id="IPR039420">
    <property type="entry name" value="WalR-like"/>
</dbReference>
<evidence type="ECO:0000256" key="6">
    <source>
        <dbReference type="SAM" id="MobiDB-lite"/>
    </source>
</evidence>
<evidence type="ECO:0000259" key="7">
    <source>
        <dbReference type="PROSITE" id="PS50043"/>
    </source>
</evidence>
<protein>
    <submittedName>
        <fullName evidence="9">Response regulator</fullName>
    </submittedName>
</protein>
<dbReference type="InterPro" id="IPR016032">
    <property type="entry name" value="Sig_transdc_resp-reg_C-effctor"/>
</dbReference>
<dbReference type="SUPFAM" id="SSF52172">
    <property type="entry name" value="CheY-like"/>
    <property type="match status" value="1"/>
</dbReference>
<dbReference type="OrthoDB" id="9808843at2"/>
<evidence type="ECO:0000256" key="1">
    <source>
        <dbReference type="ARBA" id="ARBA00022553"/>
    </source>
</evidence>
<proteinExistence type="predicted"/>
<dbReference type="Pfam" id="PF00072">
    <property type="entry name" value="Response_reg"/>
    <property type="match status" value="1"/>
</dbReference>
<feature type="compositionally biased region" description="Basic residues" evidence="6">
    <location>
        <begin position="246"/>
        <end position="265"/>
    </location>
</feature>
<dbReference type="PANTHER" id="PTHR43214">
    <property type="entry name" value="TWO-COMPONENT RESPONSE REGULATOR"/>
    <property type="match status" value="1"/>
</dbReference>
<dbReference type="PROSITE" id="PS50110">
    <property type="entry name" value="RESPONSE_REGULATORY"/>
    <property type="match status" value="1"/>
</dbReference>
<dbReference type="Gene3D" id="3.40.50.2300">
    <property type="match status" value="1"/>
</dbReference>
<dbReference type="CDD" id="cd06170">
    <property type="entry name" value="LuxR_C_like"/>
    <property type="match status" value="1"/>
</dbReference>
<dbReference type="GO" id="GO:0003677">
    <property type="term" value="F:DNA binding"/>
    <property type="evidence" value="ECO:0007669"/>
    <property type="project" value="UniProtKB-KW"/>
</dbReference>
<dbReference type="SUPFAM" id="SSF46894">
    <property type="entry name" value="C-terminal effector domain of the bipartite response regulators"/>
    <property type="match status" value="1"/>
</dbReference>
<keyword evidence="2" id="KW-0805">Transcription regulation</keyword>
<name>A0A3M2M4G3_9ACTN</name>
<evidence type="ECO:0000259" key="8">
    <source>
        <dbReference type="PROSITE" id="PS50110"/>
    </source>
</evidence>
<gene>
    <name evidence="9" type="ORF">EBO15_15565</name>
</gene>
<dbReference type="CDD" id="cd17535">
    <property type="entry name" value="REC_NarL-like"/>
    <property type="match status" value="1"/>
</dbReference>
<feature type="compositionally biased region" description="Low complexity" evidence="6">
    <location>
        <begin position="136"/>
        <end position="145"/>
    </location>
</feature>
<feature type="compositionally biased region" description="Basic residues" evidence="6">
    <location>
        <begin position="117"/>
        <end position="128"/>
    </location>
</feature>
<sequence length="509" mass="54753">MAARPRPVRRDHRHRVPRRQHLRRRRPAPRRPDPPALPRVRRSGRGGRRRVHLLHPQTRRAERPPADHGRRAHRGQRPARGGPGGERRPARPAPHPGARGRGAGRARAHGPRDPRHPRAGLHRDRRPARGGPPEPGAVGAVRPPGAGAGPREPRRGPPVRPGAASRIARTGGAARGDRADGRALDGRQRCPGERRDDRRPRPAAPGRGGRAVPGRAGGADERRQARLGVPRRPHPVLPGRRGAAGRPRRRGRLRPGRRPARRVRALVHAAADAGRGGRPVGGERAGGGHGGQRDRARRPGGGGEPVIRLLIVDDHPIVRDGLRGVFGAVPDFEVVGEAADGAAAVELADRADVVLMDLRMPGVGGVEAIARLRETRPDVRVLVLTTFDSDSDVLPAIEAGATGYLLKDAPREELVRAVRAAHRGESVLSPAVAGRLMASVRRPSDQTLSPRERQVLALVAGGATNRDAARELFVSEATVKTHLLHIYDKLGVRDRASAVAEAYRRGLLA</sequence>
<feature type="compositionally biased region" description="Basic and acidic residues" evidence="6">
    <location>
        <begin position="59"/>
        <end position="69"/>
    </location>
</feature>
<dbReference type="EMBL" id="RFFG01000024">
    <property type="protein sequence ID" value="RMI43713.1"/>
    <property type="molecule type" value="Genomic_DNA"/>
</dbReference>
<dbReference type="PROSITE" id="PS50043">
    <property type="entry name" value="HTH_LUXR_2"/>
    <property type="match status" value="1"/>
</dbReference>
<keyword evidence="4" id="KW-0804">Transcription</keyword>
<dbReference type="SMART" id="SM00421">
    <property type="entry name" value="HTH_LUXR"/>
    <property type="match status" value="1"/>
</dbReference>
<accession>A0A3M2M4G3</accession>
<keyword evidence="10" id="KW-1185">Reference proteome</keyword>
<evidence type="ECO:0000256" key="4">
    <source>
        <dbReference type="ARBA" id="ARBA00023163"/>
    </source>
</evidence>
<dbReference type="Proteomes" id="UP000282674">
    <property type="component" value="Unassembled WGS sequence"/>
</dbReference>
<keyword evidence="1 5" id="KW-0597">Phosphoprotein</keyword>
<evidence type="ECO:0000313" key="10">
    <source>
        <dbReference type="Proteomes" id="UP000282674"/>
    </source>
</evidence>
<evidence type="ECO:0000256" key="5">
    <source>
        <dbReference type="PROSITE-ProRule" id="PRU00169"/>
    </source>
</evidence>
<feature type="compositionally biased region" description="Gly residues" evidence="6">
    <location>
        <begin position="206"/>
        <end position="217"/>
    </location>
</feature>
<comment type="caution">
    <text evidence="9">The sequence shown here is derived from an EMBL/GenBank/DDBJ whole genome shotgun (WGS) entry which is preliminary data.</text>
</comment>